<comment type="caution">
    <text evidence="2">The sequence shown here is derived from an EMBL/GenBank/DDBJ whole genome shotgun (WGS) entry which is preliminary data.</text>
</comment>
<feature type="region of interest" description="Disordered" evidence="1">
    <location>
        <begin position="20"/>
        <end position="53"/>
    </location>
</feature>
<organism evidence="2 3">
    <name type="scientific">Malus baccata</name>
    <name type="common">Siberian crab apple</name>
    <name type="synonym">Pyrus baccata</name>
    <dbReference type="NCBI Taxonomy" id="106549"/>
    <lineage>
        <taxon>Eukaryota</taxon>
        <taxon>Viridiplantae</taxon>
        <taxon>Streptophyta</taxon>
        <taxon>Embryophyta</taxon>
        <taxon>Tracheophyta</taxon>
        <taxon>Spermatophyta</taxon>
        <taxon>Magnoliopsida</taxon>
        <taxon>eudicotyledons</taxon>
        <taxon>Gunneridae</taxon>
        <taxon>Pentapetalae</taxon>
        <taxon>rosids</taxon>
        <taxon>fabids</taxon>
        <taxon>Rosales</taxon>
        <taxon>Rosaceae</taxon>
        <taxon>Amygdaloideae</taxon>
        <taxon>Maleae</taxon>
        <taxon>Malus</taxon>
    </lineage>
</organism>
<dbReference type="Proteomes" id="UP000315295">
    <property type="component" value="Unassembled WGS sequence"/>
</dbReference>
<sequence length="79" mass="8481">MGPTNDLQPRIREKLEAFISNHAPELGGNNSGKGGKHGDGGKCGNHGRVGNDAHGNVVTATMVTMLAMGMEEMFMERWQ</sequence>
<protein>
    <submittedName>
        <fullName evidence="2">Uncharacterized protein</fullName>
    </submittedName>
</protein>
<dbReference type="EMBL" id="VIEB01000038">
    <property type="protein sequence ID" value="TQE10652.1"/>
    <property type="molecule type" value="Genomic_DNA"/>
</dbReference>
<evidence type="ECO:0000256" key="1">
    <source>
        <dbReference type="SAM" id="MobiDB-lite"/>
    </source>
</evidence>
<dbReference type="AlphaFoldDB" id="A0A540NHY0"/>
<evidence type="ECO:0000313" key="3">
    <source>
        <dbReference type="Proteomes" id="UP000315295"/>
    </source>
</evidence>
<accession>A0A540NHY0</accession>
<name>A0A540NHY0_MALBA</name>
<gene>
    <name evidence="2" type="ORF">C1H46_003765</name>
</gene>
<proteinExistence type="predicted"/>
<evidence type="ECO:0000313" key="2">
    <source>
        <dbReference type="EMBL" id="TQE10652.1"/>
    </source>
</evidence>
<keyword evidence="3" id="KW-1185">Reference proteome</keyword>
<reference evidence="2 3" key="1">
    <citation type="journal article" date="2019" name="G3 (Bethesda)">
        <title>Sequencing of a Wild Apple (Malus baccata) Genome Unravels the Differences Between Cultivated and Wild Apple Species Regarding Disease Resistance and Cold Tolerance.</title>
        <authorList>
            <person name="Chen X."/>
        </authorList>
    </citation>
    <scope>NUCLEOTIDE SEQUENCE [LARGE SCALE GENOMIC DNA]</scope>
    <source>
        <strain evidence="3">cv. Shandingzi</strain>
        <tissue evidence="2">Leaves</tissue>
    </source>
</reference>